<keyword evidence="9" id="KW-0325">Glycoprotein</keyword>
<evidence type="ECO:0000256" key="4">
    <source>
        <dbReference type="ARBA" id="ARBA00022782"/>
    </source>
</evidence>
<dbReference type="InterPro" id="IPR001627">
    <property type="entry name" value="Semap_dom"/>
</dbReference>
<evidence type="ECO:0000256" key="7">
    <source>
        <dbReference type="ARBA" id="ARBA00023136"/>
    </source>
</evidence>
<evidence type="ECO:0000313" key="12">
    <source>
        <dbReference type="Ensembl" id="ENSCMIP00000041024.1"/>
    </source>
</evidence>
<reference evidence="13" key="3">
    <citation type="journal article" date="2014" name="Nature">
        <title>Elephant shark genome provides unique insights into gnathostome evolution.</title>
        <authorList>
            <consortium name="International Elephant Shark Genome Sequencing Consortium"/>
            <person name="Venkatesh B."/>
            <person name="Lee A.P."/>
            <person name="Ravi V."/>
            <person name="Maurya A.K."/>
            <person name="Lian M.M."/>
            <person name="Swann J.B."/>
            <person name="Ohta Y."/>
            <person name="Flajnik M.F."/>
            <person name="Sutoh Y."/>
            <person name="Kasahara M."/>
            <person name="Hoon S."/>
            <person name="Gangu V."/>
            <person name="Roy S.W."/>
            <person name="Irimia M."/>
            <person name="Korzh V."/>
            <person name="Kondrychyn I."/>
            <person name="Lim Z.W."/>
            <person name="Tay B.H."/>
            <person name="Tohari S."/>
            <person name="Kong K.W."/>
            <person name="Ho S."/>
            <person name="Lorente-Galdos B."/>
            <person name="Quilez J."/>
            <person name="Marques-Bonet T."/>
            <person name="Raney B.J."/>
            <person name="Ingham P.W."/>
            <person name="Tay A."/>
            <person name="Hillier L.W."/>
            <person name="Minx P."/>
            <person name="Boehm T."/>
            <person name="Wilson R.K."/>
            <person name="Brenner S."/>
            <person name="Warren W.C."/>
        </authorList>
    </citation>
    <scope>NUCLEOTIDE SEQUENCE [LARGE SCALE GENOMIC DNA]</scope>
</reference>
<dbReference type="Gene3D" id="2.20.100.10">
    <property type="entry name" value="Thrombospondin type-1 (TSP1) repeat"/>
    <property type="match status" value="6"/>
</dbReference>
<evidence type="ECO:0000256" key="2">
    <source>
        <dbReference type="ARBA" id="ARBA00022692"/>
    </source>
</evidence>
<sequence length="855" mass="96006">DETTRQSCLSRGKTEVECQNYIRVMLINDKKIFICGTNAFSPTCTNRQPDDLSKVLEKINGLARCPYDPRHNSTSVMTASGELYAATVIDFSGRDFAIYRSLGNAPPLRTVQYNSKWLNEPNFVSAYDIDPFVYFFFREHNVEADCGATIYSRVARVCKNDVGGRFLLENTWTTFAKARLNCSRAGEIPFHYNELQSTFYMHEQDLMYGVFTTNINSIAGSAICAFNLTSITQTFSGPFRYQENSRSAWLPAPNPIPNFQCGTLKSGPNEKLTERPLPDAQRFFMMNEVVQPCSVNPLVTQDNLRFSKLAVDIVQGPDNLYHVIYIGTGKAPLLPHKKPAPHPRSPPTLHLAQRLAPKSNPIAPNQARDPYCGWDPAKKRCTTFEDSTNMSHWIQNITECPVKKLTQDGAFGPWTAWHQCKHTDQDATGQCNCRSRACDSPAPKCGGRDCVGPWMEVFNCSRWNGGWTLWSVWAPCSTTCGIGFQVRQRTCSNPTPRYGGRVCVGQSREERFCNENSPCPLPVFWSSWAPWSECSAECGEGMHSRQRSCENGNACPGCAMEHRTCNVDPCPEVRRNTPWTQWMPVNVSQSGSRHEQRFRYSCRAQLADPHDLQLGKKKVDVRYCPADGSTGCGTNALVDDLVRFGRQSGHRVSGTWSSWLQWTSCSRECERGFRSRKRTCTSSEPRTGGLPCQGANSEYQECNHQPCPVKGMWSCWSPWSLCSVSCSGGHYQRTRTCTSPAPTNGGDICIGLHTEEALCNTHSCEAGWSEWSKWTVCGEEGTQSRSRCCDLPNPGTTQCVGNSTQHRPCLYNEIPGECTARRRELASQAKRSKFLCFTPLCFTRLLVDRWITFRG</sequence>
<keyword evidence="3" id="KW-0677">Repeat</keyword>
<dbReference type="GO" id="GO:0071526">
    <property type="term" value="P:semaphorin-plexin signaling pathway"/>
    <property type="evidence" value="ECO:0007669"/>
    <property type="project" value="TreeGrafter"/>
</dbReference>
<name>A0A4W3JCE4_CALMI</name>
<dbReference type="SMART" id="SM00209">
    <property type="entry name" value="TSP1"/>
    <property type="match status" value="5"/>
</dbReference>
<evidence type="ECO:0000259" key="11">
    <source>
        <dbReference type="PROSITE" id="PS51004"/>
    </source>
</evidence>
<dbReference type="GO" id="GO:0001755">
    <property type="term" value="P:neural crest cell migration"/>
    <property type="evidence" value="ECO:0007669"/>
    <property type="project" value="TreeGrafter"/>
</dbReference>
<reference evidence="13" key="2">
    <citation type="journal article" date="2007" name="PLoS Biol.">
        <title>Survey sequencing and comparative analysis of the elephant shark (Callorhinchus milii) genome.</title>
        <authorList>
            <person name="Venkatesh B."/>
            <person name="Kirkness E.F."/>
            <person name="Loh Y.H."/>
            <person name="Halpern A.L."/>
            <person name="Lee A.P."/>
            <person name="Johnson J."/>
            <person name="Dandona N."/>
            <person name="Viswanathan L.D."/>
            <person name="Tay A."/>
            <person name="Venter J.C."/>
            <person name="Strausberg R.L."/>
            <person name="Brenner S."/>
        </authorList>
    </citation>
    <scope>NUCLEOTIDE SEQUENCE [LARGE SCALE GENOMIC DNA]</scope>
</reference>
<dbReference type="FunFam" id="2.20.100.10:FF:000021">
    <property type="entry name" value="semaphorin-5B isoform X1"/>
    <property type="match status" value="1"/>
</dbReference>
<dbReference type="Ensembl" id="ENSCMIT00000041604.1">
    <property type="protein sequence ID" value="ENSCMIP00000041024.1"/>
    <property type="gene ID" value="ENSCMIG00000017083.1"/>
</dbReference>
<dbReference type="FunFam" id="2.20.100.10:FF:000001">
    <property type="entry name" value="semaphorin-5A isoform X1"/>
    <property type="match status" value="4"/>
</dbReference>
<dbReference type="GO" id="GO:0007411">
    <property type="term" value="P:axon guidance"/>
    <property type="evidence" value="ECO:0007669"/>
    <property type="project" value="TreeGrafter"/>
</dbReference>
<dbReference type="InterPro" id="IPR000884">
    <property type="entry name" value="TSP1_rpt"/>
</dbReference>
<dbReference type="InterPro" id="IPR057563">
    <property type="entry name" value="Sema5A/B-like_TSP-1"/>
</dbReference>
<dbReference type="GO" id="GO:0030335">
    <property type="term" value="P:positive regulation of cell migration"/>
    <property type="evidence" value="ECO:0007669"/>
    <property type="project" value="TreeGrafter"/>
</dbReference>
<keyword evidence="4" id="KW-0221">Differentiation</keyword>
<dbReference type="InterPro" id="IPR015943">
    <property type="entry name" value="WD40/YVTN_repeat-like_dom_sf"/>
</dbReference>
<comment type="caution">
    <text evidence="10">Lacks conserved residue(s) required for the propagation of feature annotation.</text>
</comment>
<evidence type="ECO:0000256" key="1">
    <source>
        <dbReference type="ARBA" id="ARBA00004167"/>
    </source>
</evidence>
<evidence type="ECO:0000256" key="3">
    <source>
        <dbReference type="ARBA" id="ARBA00022737"/>
    </source>
</evidence>
<feature type="domain" description="Sema" evidence="11">
    <location>
        <begin position="1"/>
        <end position="402"/>
    </location>
</feature>
<evidence type="ECO:0000313" key="13">
    <source>
        <dbReference type="Proteomes" id="UP000314986"/>
    </source>
</evidence>
<organism evidence="12 13">
    <name type="scientific">Callorhinchus milii</name>
    <name type="common">Ghost shark</name>
    <dbReference type="NCBI Taxonomy" id="7868"/>
    <lineage>
        <taxon>Eukaryota</taxon>
        <taxon>Metazoa</taxon>
        <taxon>Chordata</taxon>
        <taxon>Craniata</taxon>
        <taxon>Vertebrata</taxon>
        <taxon>Chondrichthyes</taxon>
        <taxon>Holocephali</taxon>
        <taxon>Chimaeriformes</taxon>
        <taxon>Callorhinchidae</taxon>
        <taxon>Callorhinchus</taxon>
    </lineage>
</organism>
<keyword evidence="8" id="KW-1015">Disulfide bond</keyword>
<accession>A0A4W3JCE4</accession>
<dbReference type="FunFam" id="3.30.1680.10:FF:000003">
    <property type="entry name" value="semaphorin-5B isoform X1"/>
    <property type="match status" value="1"/>
</dbReference>
<dbReference type="InterPro" id="IPR036383">
    <property type="entry name" value="TSP1_rpt_sf"/>
</dbReference>
<dbReference type="SUPFAM" id="SSF82895">
    <property type="entry name" value="TSP-1 type 1 repeat"/>
    <property type="match status" value="5"/>
</dbReference>
<dbReference type="Pfam" id="PF23260">
    <property type="entry name" value="TSP1_2"/>
    <property type="match status" value="1"/>
</dbReference>
<dbReference type="GO" id="GO:0030215">
    <property type="term" value="F:semaphorin receptor binding"/>
    <property type="evidence" value="ECO:0007669"/>
    <property type="project" value="InterPro"/>
</dbReference>
<dbReference type="Pfam" id="PF01403">
    <property type="entry name" value="Sema"/>
    <property type="match status" value="1"/>
</dbReference>
<dbReference type="AlphaFoldDB" id="A0A4W3JCE4"/>
<reference evidence="12" key="4">
    <citation type="submission" date="2025-08" db="UniProtKB">
        <authorList>
            <consortium name="Ensembl"/>
        </authorList>
    </citation>
    <scope>IDENTIFICATION</scope>
</reference>
<dbReference type="InterPro" id="IPR036352">
    <property type="entry name" value="Semap_dom_sf"/>
</dbReference>
<dbReference type="Pfam" id="PF00090">
    <property type="entry name" value="TSP_1"/>
    <property type="match status" value="5"/>
</dbReference>
<dbReference type="GO" id="GO:0005886">
    <property type="term" value="C:plasma membrane"/>
    <property type="evidence" value="ECO:0007669"/>
    <property type="project" value="TreeGrafter"/>
</dbReference>
<keyword evidence="6" id="KW-1133">Transmembrane helix</keyword>
<dbReference type="GeneTree" id="ENSGT00940000156712"/>
<dbReference type="SUPFAM" id="SSF101912">
    <property type="entry name" value="Sema domain"/>
    <property type="match status" value="1"/>
</dbReference>
<dbReference type="SUPFAM" id="SSF103575">
    <property type="entry name" value="Plexin repeat"/>
    <property type="match status" value="1"/>
</dbReference>
<dbReference type="PANTHER" id="PTHR11036:SF39">
    <property type="entry name" value="SEMAPHORIN-5B"/>
    <property type="match status" value="1"/>
</dbReference>
<proteinExistence type="predicted"/>
<evidence type="ECO:0000256" key="6">
    <source>
        <dbReference type="ARBA" id="ARBA00022989"/>
    </source>
</evidence>
<dbReference type="InterPro" id="IPR027231">
    <property type="entry name" value="Semaphorin"/>
</dbReference>
<dbReference type="PROSITE" id="PS51004">
    <property type="entry name" value="SEMA"/>
    <property type="match status" value="1"/>
</dbReference>
<dbReference type="SMART" id="SM00630">
    <property type="entry name" value="Sema"/>
    <property type="match status" value="1"/>
</dbReference>
<comment type="subcellular location">
    <subcellularLocation>
        <location evidence="1">Membrane</location>
        <topology evidence="1">Single-pass membrane protein</topology>
    </subcellularLocation>
</comment>
<keyword evidence="2" id="KW-0812">Transmembrane</keyword>
<reference evidence="12" key="5">
    <citation type="submission" date="2025-09" db="UniProtKB">
        <authorList>
            <consortium name="Ensembl"/>
        </authorList>
    </citation>
    <scope>IDENTIFICATION</scope>
</reference>
<dbReference type="PANTHER" id="PTHR11036">
    <property type="entry name" value="SEMAPHORIN"/>
    <property type="match status" value="1"/>
</dbReference>
<evidence type="ECO:0000256" key="8">
    <source>
        <dbReference type="ARBA" id="ARBA00023157"/>
    </source>
</evidence>
<evidence type="ECO:0000256" key="9">
    <source>
        <dbReference type="ARBA" id="ARBA00023180"/>
    </source>
</evidence>
<dbReference type="Gene3D" id="3.30.1680.10">
    <property type="entry name" value="ligand-binding face of the semaphorins, domain 2"/>
    <property type="match status" value="1"/>
</dbReference>
<evidence type="ECO:0000256" key="10">
    <source>
        <dbReference type="PROSITE-ProRule" id="PRU00352"/>
    </source>
</evidence>
<dbReference type="Gene3D" id="2.130.10.10">
    <property type="entry name" value="YVTN repeat-like/Quinoprotein amine dehydrogenase"/>
    <property type="match status" value="1"/>
</dbReference>
<dbReference type="PROSITE" id="PS50092">
    <property type="entry name" value="TSP1"/>
    <property type="match status" value="5"/>
</dbReference>
<keyword evidence="13" id="KW-1185">Reference proteome</keyword>
<dbReference type="PRINTS" id="PR01705">
    <property type="entry name" value="TSP1REPEAT"/>
</dbReference>
<evidence type="ECO:0000256" key="5">
    <source>
        <dbReference type="ARBA" id="ARBA00022902"/>
    </source>
</evidence>
<dbReference type="Proteomes" id="UP000314986">
    <property type="component" value="Unassembled WGS sequence"/>
</dbReference>
<reference evidence="13" key="1">
    <citation type="journal article" date="2006" name="Science">
        <title>Ancient noncoding elements conserved in the human genome.</title>
        <authorList>
            <person name="Venkatesh B."/>
            <person name="Kirkness E.F."/>
            <person name="Loh Y.H."/>
            <person name="Halpern A.L."/>
            <person name="Lee A.P."/>
            <person name="Johnson J."/>
            <person name="Dandona N."/>
            <person name="Viswanathan L.D."/>
            <person name="Tay A."/>
            <person name="Venter J.C."/>
            <person name="Strausberg R.L."/>
            <person name="Brenner S."/>
        </authorList>
    </citation>
    <scope>NUCLEOTIDE SEQUENCE [LARGE SCALE GENOMIC DNA]</scope>
</reference>
<protein>
    <submittedName>
        <fullName evidence="12">Semaphorin 5B</fullName>
    </submittedName>
</protein>
<keyword evidence="5" id="KW-0524">Neurogenesis</keyword>
<keyword evidence="7" id="KW-0472">Membrane</keyword>
<dbReference type="GO" id="GO:0045499">
    <property type="term" value="F:chemorepellent activity"/>
    <property type="evidence" value="ECO:0007669"/>
    <property type="project" value="TreeGrafter"/>
</dbReference>